<comment type="similarity">
    <text evidence="3">Belongs to the peptidase M1 family.</text>
</comment>
<dbReference type="CDD" id="cd09603">
    <property type="entry name" value="M1_APN_like"/>
    <property type="match status" value="1"/>
</dbReference>
<evidence type="ECO:0000256" key="5">
    <source>
        <dbReference type="ARBA" id="ARBA00015611"/>
    </source>
</evidence>
<evidence type="ECO:0000313" key="17">
    <source>
        <dbReference type="EMBL" id="ADB33731.1"/>
    </source>
</evidence>
<feature type="region of interest" description="Disordered" evidence="13">
    <location>
        <begin position="495"/>
        <end position="519"/>
    </location>
</feature>
<dbReference type="InterPro" id="IPR042097">
    <property type="entry name" value="Aminopeptidase_N-like_N_sf"/>
</dbReference>
<dbReference type="InterPro" id="IPR027268">
    <property type="entry name" value="Peptidase_M4/M1_CTD_sf"/>
</dbReference>
<evidence type="ECO:0000256" key="4">
    <source>
        <dbReference type="ARBA" id="ARBA00012564"/>
    </source>
</evidence>
<dbReference type="RefSeq" id="WP_012922285.1">
    <property type="nucleotide sequence ID" value="NC_013729.1"/>
</dbReference>
<feature type="domain" description="Aminopeptidase N-like N-terminal" evidence="16">
    <location>
        <begin position="52"/>
        <end position="224"/>
    </location>
</feature>
<dbReference type="OrthoDB" id="3885507at2"/>
<evidence type="ECO:0000256" key="6">
    <source>
        <dbReference type="ARBA" id="ARBA00022670"/>
    </source>
</evidence>
<dbReference type="AlphaFoldDB" id="D2PZC2"/>
<feature type="compositionally biased region" description="Basic and acidic residues" evidence="13">
    <location>
        <begin position="504"/>
        <end position="513"/>
    </location>
</feature>
<keyword evidence="6" id="KW-0645">Protease</keyword>
<proteinExistence type="inferred from homology"/>
<dbReference type="GO" id="GO:0008270">
    <property type="term" value="F:zinc ion binding"/>
    <property type="evidence" value="ECO:0007669"/>
    <property type="project" value="InterPro"/>
</dbReference>
<dbReference type="PANTHER" id="PTHR11533:SF297">
    <property type="entry name" value="AMINOPEPTIDASE N"/>
    <property type="match status" value="1"/>
</dbReference>
<evidence type="ECO:0000256" key="8">
    <source>
        <dbReference type="ARBA" id="ARBA00022801"/>
    </source>
</evidence>
<dbReference type="eggNOG" id="COG0308">
    <property type="taxonomic scope" value="Bacteria"/>
</dbReference>
<keyword evidence="7" id="KW-0479">Metal-binding</keyword>
<dbReference type="Proteomes" id="UP000007967">
    <property type="component" value="Chromosome"/>
</dbReference>
<dbReference type="SUPFAM" id="SSF55486">
    <property type="entry name" value="Metalloproteases ('zincins'), catalytic domain"/>
    <property type="match status" value="1"/>
</dbReference>
<dbReference type="InterPro" id="IPR050344">
    <property type="entry name" value="Peptidase_M1_aminopeptidases"/>
</dbReference>
<dbReference type="HOGENOM" id="CLU_014298_2_0_11"/>
<evidence type="ECO:0000256" key="1">
    <source>
        <dbReference type="ARBA" id="ARBA00000098"/>
    </source>
</evidence>
<dbReference type="Pfam" id="PF17900">
    <property type="entry name" value="Peptidase_M1_N"/>
    <property type="match status" value="1"/>
</dbReference>
<accession>D2PZC2</accession>
<comment type="catalytic activity">
    <reaction evidence="1">
        <text>Release of an N-terminal amino acid, Xaa-|-Yaa- from a peptide, amide or arylamide. Xaa is preferably Ala, but may be most amino acids including Pro (slow action). When a terminal hydrophobic residue is followed by a prolyl residue, the two may be released as an intact Xaa-Pro dipeptide.</text>
        <dbReference type="EC" id="3.4.11.2"/>
    </reaction>
</comment>
<evidence type="ECO:0000256" key="13">
    <source>
        <dbReference type="SAM" id="MobiDB-lite"/>
    </source>
</evidence>
<dbReference type="PRINTS" id="PR00756">
    <property type="entry name" value="ALADIPTASE"/>
</dbReference>
<dbReference type="GO" id="GO:0006508">
    <property type="term" value="P:proteolysis"/>
    <property type="evidence" value="ECO:0007669"/>
    <property type="project" value="UniProtKB-KW"/>
</dbReference>
<dbReference type="Gene3D" id="2.60.40.1730">
    <property type="entry name" value="tricorn interacting facor f3 domain"/>
    <property type="match status" value="1"/>
</dbReference>
<dbReference type="InterPro" id="IPR045357">
    <property type="entry name" value="Aminopeptidase_N-like_N"/>
</dbReference>
<dbReference type="Gene3D" id="1.10.390.10">
    <property type="entry name" value="Neutral Protease Domain 2"/>
    <property type="match status" value="1"/>
</dbReference>
<keyword evidence="8" id="KW-0378">Hydrolase</keyword>
<evidence type="ECO:0000256" key="2">
    <source>
        <dbReference type="ARBA" id="ARBA00001947"/>
    </source>
</evidence>
<feature type="signal peptide" evidence="14">
    <location>
        <begin position="1"/>
        <end position="26"/>
    </location>
</feature>
<dbReference type="STRING" id="479435.Kfla_4714"/>
<keyword evidence="9" id="KW-0862">Zinc</keyword>
<name>D2PZC2_KRIFD</name>
<dbReference type="KEGG" id="kfl:Kfla_4714"/>
<comment type="cofactor">
    <cofactor evidence="2">
        <name>Zn(2+)</name>
        <dbReference type="ChEBI" id="CHEBI:29105"/>
    </cofactor>
</comment>
<dbReference type="Pfam" id="PF01433">
    <property type="entry name" value="Peptidase_M1"/>
    <property type="match status" value="1"/>
</dbReference>
<keyword evidence="10" id="KW-0482">Metalloprotease</keyword>
<dbReference type="GO" id="GO:0016285">
    <property type="term" value="F:alanyl aminopeptidase activity"/>
    <property type="evidence" value="ECO:0007669"/>
    <property type="project" value="UniProtKB-EC"/>
</dbReference>
<evidence type="ECO:0000256" key="12">
    <source>
        <dbReference type="ARBA" id="ARBA00031533"/>
    </source>
</evidence>
<evidence type="ECO:0000256" key="3">
    <source>
        <dbReference type="ARBA" id="ARBA00010136"/>
    </source>
</evidence>
<feature type="chain" id="PRO_5003034829" description="Aminopeptidase N" evidence="14">
    <location>
        <begin position="27"/>
        <end position="519"/>
    </location>
</feature>
<dbReference type="GO" id="GO:0008237">
    <property type="term" value="F:metallopeptidase activity"/>
    <property type="evidence" value="ECO:0007669"/>
    <property type="project" value="UniProtKB-KW"/>
</dbReference>
<dbReference type="InterPro" id="IPR001930">
    <property type="entry name" value="Peptidase_M1"/>
</dbReference>
<keyword evidence="17" id="KW-0031">Aminopeptidase</keyword>
<gene>
    <name evidence="17" type="ordered locus">Kfla_4714</name>
</gene>
<dbReference type="SUPFAM" id="SSF63737">
    <property type="entry name" value="Leukotriene A4 hydrolase N-terminal domain"/>
    <property type="match status" value="1"/>
</dbReference>
<protein>
    <recommendedName>
        <fullName evidence="5">Aminopeptidase N</fullName>
        <ecNumber evidence="4">3.4.11.2</ecNumber>
    </recommendedName>
    <alternativeName>
        <fullName evidence="11">Alanine aminopeptidase</fullName>
    </alternativeName>
    <alternativeName>
        <fullName evidence="12">Lysyl aminopeptidase</fullName>
    </alternativeName>
</protein>
<evidence type="ECO:0000256" key="10">
    <source>
        <dbReference type="ARBA" id="ARBA00023049"/>
    </source>
</evidence>
<evidence type="ECO:0000256" key="7">
    <source>
        <dbReference type="ARBA" id="ARBA00022723"/>
    </source>
</evidence>
<reference evidence="17 18" key="2">
    <citation type="journal article" date="2010" name="Stand. Genomic Sci.">
        <title>Complete genome sequence of Kribbella flavida type strain (IFO 14399).</title>
        <authorList>
            <person name="Pukall R."/>
            <person name="Lapidus A."/>
            <person name="Glavina Del Rio T."/>
            <person name="Copeland A."/>
            <person name="Tice H."/>
            <person name="Cheng J.-F."/>
            <person name="Lucas S."/>
            <person name="Chen F."/>
            <person name="Nolan M."/>
            <person name="LaButti K."/>
            <person name="Pati A."/>
            <person name="Ivanova N."/>
            <person name="Mavrommatis K."/>
            <person name="Mikhailova N."/>
            <person name="Pitluck S."/>
            <person name="Bruce D."/>
            <person name="Goodwin L."/>
            <person name="Land M."/>
            <person name="Hauser L."/>
            <person name="Chang Y.-J."/>
            <person name="Jeffries C.D."/>
            <person name="Chen A."/>
            <person name="Palaniappan K."/>
            <person name="Chain P."/>
            <person name="Rohde M."/>
            <person name="Goeker M."/>
            <person name="Bristow J."/>
            <person name="Eisen J.A."/>
            <person name="Markowitz V."/>
            <person name="Hugenholtz P."/>
            <person name="Kyrpides N.C."/>
            <person name="Klenk H.-P."/>
            <person name="Brettin T."/>
        </authorList>
    </citation>
    <scope>NUCLEOTIDE SEQUENCE [LARGE SCALE GENOMIC DNA]</scope>
    <source>
        <strain evidence="18">DSM 17836 / JCM 10339 / NBRC 14399</strain>
    </source>
</reference>
<dbReference type="EC" id="3.4.11.2" evidence="4"/>
<dbReference type="InterPro" id="IPR014782">
    <property type="entry name" value="Peptidase_M1_dom"/>
</dbReference>
<dbReference type="EMBL" id="CP001736">
    <property type="protein sequence ID" value="ADB33731.1"/>
    <property type="molecule type" value="Genomic_DNA"/>
</dbReference>
<reference evidence="18" key="1">
    <citation type="submission" date="2009-09" db="EMBL/GenBank/DDBJ databases">
        <title>The complete genome of Kribbella flavida DSM 17836.</title>
        <authorList>
            <consortium name="US DOE Joint Genome Institute (JGI-PGF)"/>
            <person name="Lucas S."/>
            <person name="Copeland A."/>
            <person name="Lapidus A."/>
            <person name="Glavina del Rio T."/>
            <person name="Dalin E."/>
            <person name="Tice H."/>
            <person name="Bruce D."/>
            <person name="Goodwin L."/>
            <person name="Pitluck S."/>
            <person name="Kyrpides N."/>
            <person name="Mavromatis K."/>
            <person name="Ivanova N."/>
            <person name="Saunders E."/>
            <person name="Brettin T."/>
            <person name="Detter J.C."/>
            <person name="Han C."/>
            <person name="Larimer F."/>
            <person name="Land M."/>
            <person name="Hauser L."/>
            <person name="Markowitz V."/>
            <person name="Cheng J.-F."/>
            <person name="Hugenholtz P."/>
            <person name="Woyke T."/>
            <person name="Wu D."/>
            <person name="Pukall R."/>
            <person name="Klenk H.-P."/>
            <person name="Eisen J.A."/>
        </authorList>
    </citation>
    <scope>NUCLEOTIDE SEQUENCE [LARGE SCALE GENOMIC DNA]</scope>
    <source>
        <strain evidence="18">DSM 17836 / JCM 10339 / NBRC 14399</strain>
    </source>
</reference>
<evidence type="ECO:0000259" key="16">
    <source>
        <dbReference type="Pfam" id="PF17900"/>
    </source>
</evidence>
<evidence type="ECO:0000259" key="15">
    <source>
        <dbReference type="Pfam" id="PF01433"/>
    </source>
</evidence>
<keyword evidence="14" id="KW-0732">Signal</keyword>
<evidence type="ECO:0000256" key="14">
    <source>
        <dbReference type="SAM" id="SignalP"/>
    </source>
</evidence>
<evidence type="ECO:0000256" key="9">
    <source>
        <dbReference type="ARBA" id="ARBA00022833"/>
    </source>
</evidence>
<dbReference type="PANTHER" id="PTHR11533">
    <property type="entry name" value="PROTEASE M1 ZINC METALLOPROTEASE"/>
    <property type="match status" value="1"/>
</dbReference>
<sequence>MLVRRGAGAVALALAVTLSVPGTASAVPAPGAPGAGDPYYPFAGNGGYDVAHYAIDLSYQPATDELEGRTKISATATQDLSRFNLDFALRVSSVHVNGVPATFSKDPTDSSELIVTPAAALPKQAAFTVLVSYADIPSTVAVDTHKLWNWRPTRTISTNQPRSSEWWYPANDHPSDKATYQVSVAVPNGSSAISNGVLRGKTADKPGWTRWHWDATAHPMVSYLPFLAMGQFEVEKDTYHGLPSLRAYDLGLKEKGHLEIAKANLRRSDEITDFFRTRFGPYPFEATGGVAVSDLNLALENQTRSVYGDFAWSETDPSWLIAHEQAHQWFGDSVSLATWQHMWLNEGFATYGEWLWSEQQGKASADELAEAFYTRYPAEDAFWSTIVSDPKRIFSTAVYQRGAMALHAVRKAVGDATFFAVLQSFAGKYKNRNATTADFVRHAEWVAQRQLDDVFDTWIHTAGKPPTSPNGTAARPVRRAVAQQADALADLHDHLTTTGHGHAHGHDDGHDDSTAPSAR</sequence>
<organism evidence="17 18">
    <name type="scientific">Kribbella flavida (strain DSM 17836 / JCM 10339 / NBRC 14399)</name>
    <dbReference type="NCBI Taxonomy" id="479435"/>
    <lineage>
        <taxon>Bacteria</taxon>
        <taxon>Bacillati</taxon>
        <taxon>Actinomycetota</taxon>
        <taxon>Actinomycetes</taxon>
        <taxon>Propionibacteriales</taxon>
        <taxon>Kribbellaceae</taxon>
        <taxon>Kribbella</taxon>
    </lineage>
</organism>
<feature type="domain" description="Peptidase M1 membrane alanine aminopeptidase" evidence="15">
    <location>
        <begin position="319"/>
        <end position="458"/>
    </location>
</feature>
<evidence type="ECO:0000313" key="18">
    <source>
        <dbReference type="Proteomes" id="UP000007967"/>
    </source>
</evidence>
<evidence type="ECO:0000256" key="11">
    <source>
        <dbReference type="ARBA" id="ARBA00029811"/>
    </source>
</evidence>
<keyword evidence="18" id="KW-1185">Reference proteome</keyword>